<proteinExistence type="predicted"/>
<organism evidence="1 2">
    <name type="scientific">Microvirga aerilata</name>
    <dbReference type="NCBI Taxonomy" id="670292"/>
    <lineage>
        <taxon>Bacteria</taxon>
        <taxon>Pseudomonadati</taxon>
        <taxon>Pseudomonadota</taxon>
        <taxon>Alphaproteobacteria</taxon>
        <taxon>Hyphomicrobiales</taxon>
        <taxon>Methylobacteriaceae</taxon>
        <taxon>Microvirga</taxon>
    </lineage>
</organism>
<reference evidence="1" key="1">
    <citation type="submission" date="2021-01" db="EMBL/GenBank/DDBJ databases">
        <title>Microvirga sp.</title>
        <authorList>
            <person name="Kim M.K."/>
        </authorList>
    </citation>
    <scope>NUCLEOTIDE SEQUENCE</scope>
    <source>
        <strain evidence="1">5420S-16</strain>
    </source>
</reference>
<evidence type="ECO:0000313" key="1">
    <source>
        <dbReference type="EMBL" id="MBL0404460.1"/>
    </source>
</evidence>
<dbReference type="RefSeq" id="WP_202059157.1">
    <property type="nucleotide sequence ID" value="NZ_JAEQMY010000012.1"/>
</dbReference>
<dbReference type="EMBL" id="JAEQMY010000012">
    <property type="protein sequence ID" value="MBL0404460.1"/>
    <property type="molecule type" value="Genomic_DNA"/>
</dbReference>
<dbReference type="AlphaFoldDB" id="A0A937D1S7"/>
<accession>A0A937D1S7</accession>
<keyword evidence="2" id="KW-1185">Reference proteome</keyword>
<protein>
    <submittedName>
        <fullName evidence="1">Uncharacterized protein</fullName>
    </submittedName>
</protein>
<gene>
    <name evidence="1" type="ORF">JKG68_10815</name>
</gene>
<sequence>MNTKILPADVRLEAHGIVERLTAPMLIAQQHAVTIFAVTFAYVSYVPWKVPEATFFSSRNCS</sequence>
<name>A0A937D1S7_9HYPH</name>
<dbReference type="Proteomes" id="UP000605848">
    <property type="component" value="Unassembled WGS sequence"/>
</dbReference>
<comment type="caution">
    <text evidence="1">The sequence shown here is derived from an EMBL/GenBank/DDBJ whole genome shotgun (WGS) entry which is preliminary data.</text>
</comment>
<evidence type="ECO:0000313" key="2">
    <source>
        <dbReference type="Proteomes" id="UP000605848"/>
    </source>
</evidence>